<feature type="transmembrane region" description="Helical" evidence="2">
    <location>
        <begin position="381"/>
        <end position="402"/>
    </location>
</feature>
<evidence type="ECO:0000256" key="1">
    <source>
        <dbReference type="SAM" id="MobiDB-lite"/>
    </source>
</evidence>
<dbReference type="AlphaFoldDB" id="A0A6L5R3J6"/>
<feature type="transmembrane region" description="Helical" evidence="2">
    <location>
        <begin position="226"/>
        <end position="250"/>
    </location>
</feature>
<feature type="transmembrane region" description="Helical" evidence="2">
    <location>
        <begin position="183"/>
        <end position="205"/>
    </location>
</feature>
<comment type="caution">
    <text evidence="3">The sequence shown here is derived from an EMBL/GenBank/DDBJ whole genome shotgun (WGS) entry which is preliminary data.</text>
</comment>
<organism evidence="3 4">
    <name type="scientific">Agromyces kandeliae</name>
    <dbReference type="NCBI Taxonomy" id="2666141"/>
    <lineage>
        <taxon>Bacteria</taxon>
        <taxon>Bacillati</taxon>
        <taxon>Actinomycetota</taxon>
        <taxon>Actinomycetes</taxon>
        <taxon>Micrococcales</taxon>
        <taxon>Microbacteriaceae</taxon>
        <taxon>Agromyces</taxon>
    </lineage>
</organism>
<feature type="transmembrane region" description="Helical" evidence="2">
    <location>
        <begin position="34"/>
        <end position="52"/>
    </location>
</feature>
<evidence type="ECO:0008006" key="5">
    <source>
        <dbReference type="Google" id="ProtNLM"/>
    </source>
</evidence>
<keyword evidence="2" id="KW-0812">Transmembrane</keyword>
<dbReference type="EMBL" id="WKJD01000012">
    <property type="protein sequence ID" value="MRX43627.1"/>
    <property type="molecule type" value="Genomic_DNA"/>
</dbReference>
<feature type="transmembrane region" description="Helical" evidence="2">
    <location>
        <begin position="270"/>
        <end position="288"/>
    </location>
</feature>
<feature type="transmembrane region" description="Helical" evidence="2">
    <location>
        <begin position="338"/>
        <end position="360"/>
    </location>
</feature>
<reference evidence="3 4" key="1">
    <citation type="submission" date="2019-11" db="EMBL/GenBank/DDBJ databases">
        <title>Agromyces kandeliae sp. nov., isolated from mangrove soil.</title>
        <authorList>
            <person name="Wang R."/>
        </authorList>
    </citation>
    <scope>NUCLEOTIDE SEQUENCE [LARGE SCALE GENOMIC DNA]</scope>
    <source>
        <strain evidence="3 4">Q22</strain>
    </source>
</reference>
<feature type="transmembrane region" description="Helical" evidence="2">
    <location>
        <begin position="422"/>
        <end position="443"/>
    </location>
</feature>
<gene>
    <name evidence="3" type="ORF">GJR97_07775</name>
</gene>
<accession>A0A6L5R3J6</accession>
<keyword evidence="2" id="KW-1133">Transmembrane helix</keyword>
<feature type="transmembrane region" description="Helical" evidence="2">
    <location>
        <begin position="544"/>
        <end position="563"/>
    </location>
</feature>
<evidence type="ECO:0000313" key="3">
    <source>
        <dbReference type="EMBL" id="MRX43627.1"/>
    </source>
</evidence>
<keyword evidence="2" id="KW-0472">Membrane</keyword>
<feature type="region of interest" description="Disordered" evidence="1">
    <location>
        <begin position="780"/>
        <end position="806"/>
    </location>
</feature>
<keyword evidence="4" id="KW-1185">Reference proteome</keyword>
<name>A0A6L5R3J6_9MICO</name>
<protein>
    <recommendedName>
        <fullName evidence="5">PNPLA domain-containing protein</fullName>
    </recommendedName>
</protein>
<feature type="transmembrane region" description="Helical" evidence="2">
    <location>
        <begin position="473"/>
        <end position="492"/>
    </location>
</feature>
<sequence length="1068" mass="111771">MAAVVERASASSVAGRARAADELKRWVKSRRPRTMRAIVAVTVALAAIISLAEIDRLIAGALSATGRSASLNGTIGPLALLSRESWSEWASSASRGSIGGWIIASILIDLALIVAYFWMAKRIIARMGDEDPRRYAHTTLIVLLGVEAAEFVVLLAAALLLVFGGAPVPADQAGLLAPLGPIAITEAALGTLKCALILLLAVFVVRDALARRIIWTAVRRLAQALWLHRLSAVLVLALAVLTCIPTEGVLDQLPDLQRRWAAFDGAAGRHMALALVAIAIAVLCAWSLGRARTRALASGVRGFDVTEVTPRRVHALWWLAPMIVWLVLWVVTGSLTGAWVPGWSAIVFLVVPALVMLTWLRWPDAAWKITPRIDRLDRARWAWLTGDAVAVAIPVIAGLGLVRSFTAPVFAGRLPNDAAERYPLSIVLLLLGLAMAVASPWLLRWKWHVPVLLDPTVRVDADAGAPRRRRIHVIVIVLGFAAGLLLLAWIGLLPVQTAALFGAPALAVLLLTAWGAVLGAFTVVLQDHPPAPVFRFLRLRADPVLTLAITIPLIWAIIAPVVGADDVGLHGVRTGAVASKGDPVAARNADDSFEDQVDDRLGTLARAGCTATVGDAEFTPALVVAAEGGGIRAAYWTARALDQLRGRVDEPDCIAASVLLSSGVSGGSVGLAVAAAGESDEVRAATELKRLAGPDAVGTGAASLMVGDLVASVTGLRLPSNVAGEWAWRDRAALIEDVWVDAVNGLEATVALEANDRVGIPVLNSTDIRSKCKVLVSNGLTTEAGPTPAPPTTSGAGGAAPDDDPDAAAAAVEADPSIGCETPATAPAASLPVASACFSDMDWATAAMLSARFAVITPAARMPGESVCGNASMQLVDGGYAEPSGLGTAADLAPVIADRIAAWNREHPTADPIVPILVYLKNSAGYDLRRNLEDVTAEPLVPLVGYPALTKAATEQALRQRVTAAFVTIGEVDEGDATTADAEPTASNEGSEKAARAIEEVQDCANPRCLPGLEVIVAPSTVPAVMPPLGWALSGFSIGSLDRAMLVQTEKSTTDVPNLRTLRSLTED</sequence>
<evidence type="ECO:0000256" key="2">
    <source>
        <dbReference type="SAM" id="Phobius"/>
    </source>
</evidence>
<feature type="transmembrane region" description="Helical" evidence="2">
    <location>
        <begin position="140"/>
        <end position="163"/>
    </location>
</feature>
<dbReference type="RefSeq" id="WP_154345917.1">
    <property type="nucleotide sequence ID" value="NZ_WKJD01000012.1"/>
</dbReference>
<evidence type="ECO:0000313" key="4">
    <source>
        <dbReference type="Proteomes" id="UP000476511"/>
    </source>
</evidence>
<dbReference type="Proteomes" id="UP000476511">
    <property type="component" value="Unassembled WGS sequence"/>
</dbReference>
<feature type="transmembrane region" description="Helical" evidence="2">
    <location>
        <begin position="498"/>
        <end position="524"/>
    </location>
</feature>
<feature type="transmembrane region" description="Helical" evidence="2">
    <location>
        <begin position="98"/>
        <end position="119"/>
    </location>
</feature>
<feature type="transmembrane region" description="Helical" evidence="2">
    <location>
        <begin position="315"/>
        <end position="332"/>
    </location>
</feature>
<proteinExistence type="predicted"/>